<evidence type="ECO:0000256" key="1">
    <source>
        <dbReference type="ARBA" id="ARBA00022527"/>
    </source>
</evidence>
<dbReference type="Gene3D" id="3.30.565.10">
    <property type="entry name" value="Histidine kinase-like ATPase, C-terminal domain"/>
    <property type="match status" value="1"/>
</dbReference>
<dbReference type="Pfam" id="PF13581">
    <property type="entry name" value="HATPase_c_2"/>
    <property type="match status" value="1"/>
</dbReference>
<dbReference type="InterPro" id="IPR036890">
    <property type="entry name" value="HATPase_C_sf"/>
</dbReference>
<gene>
    <name evidence="3" type="ORF">METZ01_LOCUS36388</name>
</gene>
<dbReference type="EMBL" id="UINC01001555">
    <property type="protein sequence ID" value="SUZ83534.1"/>
    <property type="molecule type" value="Genomic_DNA"/>
</dbReference>
<reference evidence="3" key="1">
    <citation type="submission" date="2018-05" db="EMBL/GenBank/DDBJ databases">
        <authorList>
            <person name="Lanie J.A."/>
            <person name="Ng W.-L."/>
            <person name="Kazmierczak K.M."/>
            <person name="Andrzejewski T.M."/>
            <person name="Davidsen T.M."/>
            <person name="Wayne K.J."/>
            <person name="Tettelin H."/>
            <person name="Glass J.I."/>
            <person name="Rusch D."/>
            <person name="Podicherti R."/>
            <person name="Tsui H.-C.T."/>
            <person name="Winkler M.E."/>
        </authorList>
    </citation>
    <scope>NUCLEOTIDE SEQUENCE</scope>
</reference>
<accession>A0A381QX46</accession>
<proteinExistence type="predicted"/>
<keyword evidence="1" id="KW-0808">Transferase</keyword>
<protein>
    <recommendedName>
        <fullName evidence="2">Histidine kinase/HSP90-like ATPase domain-containing protein</fullName>
    </recommendedName>
</protein>
<dbReference type="SUPFAM" id="SSF55874">
    <property type="entry name" value="ATPase domain of HSP90 chaperone/DNA topoisomerase II/histidine kinase"/>
    <property type="match status" value="1"/>
</dbReference>
<dbReference type="AlphaFoldDB" id="A0A381QX46"/>
<keyword evidence="1" id="KW-0723">Serine/threonine-protein kinase</keyword>
<name>A0A381QX46_9ZZZZ</name>
<dbReference type="GO" id="GO:0004674">
    <property type="term" value="F:protein serine/threonine kinase activity"/>
    <property type="evidence" value="ECO:0007669"/>
    <property type="project" value="UniProtKB-KW"/>
</dbReference>
<organism evidence="3">
    <name type="scientific">marine metagenome</name>
    <dbReference type="NCBI Taxonomy" id="408172"/>
    <lineage>
        <taxon>unclassified sequences</taxon>
        <taxon>metagenomes</taxon>
        <taxon>ecological metagenomes</taxon>
    </lineage>
</organism>
<dbReference type="CDD" id="cd16936">
    <property type="entry name" value="HATPase_RsbW-like"/>
    <property type="match status" value="1"/>
</dbReference>
<dbReference type="SMART" id="SM00387">
    <property type="entry name" value="HATPase_c"/>
    <property type="match status" value="1"/>
</dbReference>
<evidence type="ECO:0000259" key="2">
    <source>
        <dbReference type="SMART" id="SM00387"/>
    </source>
</evidence>
<sequence>MVRTVVGEAAAVDSSLDAERIADLRLVVSEAATNAIYAQAAAGVEDRIVVRCNLAAEQIEIEVNDRGAGFDPDEVRSLPAAESPKRLEHESGLGISLMRRLADETTIETSVDGTVVRLVVRFLATGDET</sequence>
<evidence type="ECO:0000313" key="3">
    <source>
        <dbReference type="EMBL" id="SUZ83534.1"/>
    </source>
</evidence>
<dbReference type="PANTHER" id="PTHR35526">
    <property type="entry name" value="ANTI-SIGMA-F FACTOR RSBW-RELATED"/>
    <property type="match status" value="1"/>
</dbReference>
<feature type="domain" description="Histidine kinase/HSP90-like ATPase" evidence="2">
    <location>
        <begin position="19"/>
        <end position="124"/>
    </location>
</feature>
<dbReference type="InterPro" id="IPR050267">
    <property type="entry name" value="Anti-sigma-factor_SerPK"/>
</dbReference>
<dbReference type="InterPro" id="IPR003594">
    <property type="entry name" value="HATPase_dom"/>
</dbReference>
<keyword evidence="1" id="KW-0418">Kinase</keyword>
<dbReference type="PANTHER" id="PTHR35526:SF3">
    <property type="entry name" value="ANTI-SIGMA-F FACTOR RSBW"/>
    <property type="match status" value="1"/>
</dbReference>